<feature type="non-terminal residue" evidence="2">
    <location>
        <position position="1"/>
    </location>
</feature>
<evidence type="ECO:0000256" key="1">
    <source>
        <dbReference type="SAM" id="MobiDB-lite"/>
    </source>
</evidence>
<organism evidence="2">
    <name type="scientific">marine sediment metagenome</name>
    <dbReference type="NCBI Taxonomy" id="412755"/>
    <lineage>
        <taxon>unclassified sequences</taxon>
        <taxon>metagenomes</taxon>
        <taxon>ecological metagenomes</taxon>
    </lineage>
</organism>
<sequence>HIESADRSKTNLSPVSGTGQALRKQGWDINGDGFVNRNDVDLVASAAVSLPLQKQGPG</sequence>
<feature type="region of interest" description="Disordered" evidence="1">
    <location>
        <begin position="1"/>
        <end position="30"/>
    </location>
</feature>
<evidence type="ECO:0000313" key="2">
    <source>
        <dbReference type="EMBL" id="GAI72881.1"/>
    </source>
</evidence>
<dbReference type="AlphaFoldDB" id="X1S120"/>
<feature type="compositionally biased region" description="Polar residues" evidence="1">
    <location>
        <begin position="10"/>
        <end position="19"/>
    </location>
</feature>
<name>X1S120_9ZZZZ</name>
<dbReference type="EMBL" id="BARW01013914">
    <property type="protein sequence ID" value="GAI72881.1"/>
    <property type="molecule type" value="Genomic_DNA"/>
</dbReference>
<gene>
    <name evidence="2" type="ORF">S12H4_25116</name>
</gene>
<proteinExistence type="predicted"/>
<reference evidence="2" key="1">
    <citation type="journal article" date="2014" name="Front. Microbiol.">
        <title>High frequency of phylogenetically diverse reductive dehalogenase-homologous genes in deep subseafloor sedimentary metagenomes.</title>
        <authorList>
            <person name="Kawai M."/>
            <person name="Futagami T."/>
            <person name="Toyoda A."/>
            <person name="Takaki Y."/>
            <person name="Nishi S."/>
            <person name="Hori S."/>
            <person name="Arai W."/>
            <person name="Tsubouchi T."/>
            <person name="Morono Y."/>
            <person name="Uchiyama I."/>
            <person name="Ito T."/>
            <person name="Fujiyama A."/>
            <person name="Inagaki F."/>
            <person name="Takami H."/>
        </authorList>
    </citation>
    <scope>NUCLEOTIDE SEQUENCE</scope>
    <source>
        <strain evidence="2">Expedition CK06-06</strain>
    </source>
</reference>
<protein>
    <recommendedName>
        <fullName evidence="3">Dockerin domain-containing protein</fullName>
    </recommendedName>
</protein>
<comment type="caution">
    <text evidence="2">The sequence shown here is derived from an EMBL/GenBank/DDBJ whole genome shotgun (WGS) entry which is preliminary data.</text>
</comment>
<dbReference type="PROSITE" id="PS00018">
    <property type="entry name" value="EF_HAND_1"/>
    <property type="match status" value="1"/>
</dbReference>
<dbReference type="InterPro" id="IPR018247">
    <property type="entry name" value="EF_Hand_1_Ca_BS"/>
</dbReference>
<accession>X1S120</accession>
<evidence type="ECO:0008006" key="3">
    <source>
        <dbReference type="Google" id="ProtNLM"/>
    </source>
</evidence>